<evidence type="ECO:0000256" key="3">
    <source>
        <dbReference type="ARBA" id="ARBA00014962"/>
    </source>
</evidence>
<name>M7NWV7_9GAMM</name>
<evidence type="ECO:0000256" key="8">
    <source>
        <dbReference type="ARBA" id="ARBA00022989"/>
    </source>
</evidence>
<evidence type="ECO:0000256" key="5">
    <source>
        <dbReference type="ARBA" id="ARBA00022475"/>
    </source>
</evidence>
<dbReference type="InterPro" id="IPR003849">
    <property type="entry name" value="Preprotein_translocase_YajC"/>
</dbReference>
<evidence type="ECO:0000256" key="11">
    <source>
        <dbReference type="SAM" id="Phobius"/>
    </source>
</evidence>
<evidence type="ECO:0000256" key="9">
    <source>
        <dbReference type="ARBA" id="ARBA00023010"/>
    </source>
</evidence>
<organism evidence="12 13">
    <name type="scientific">Methylophaga lonarensis MPL</name>
    <dbReference type="NCBI Taxonomy" id="1286106"/>
    <lineage>
        <taxon>Bacteria</taxon>
        <taxon>Pseudomonadati</taxon>
        <taxon>Pseudomonadota</taxon>
        <taxon>Gammaproteobacteria</taxon>
        <taxon>Thiotrichales</taxon>
        <taxon>Piscirickettsiaceae</taxon>
        <taxon>Methylophaga</taxon>
    </lineage>
</organism>
<comment type="subcellular location">
    <subcellularLocation>
        <location evidence="1">Cell membrane</location>
        <topology evidence="1">Single-pass membrane protein</topology>
    </subcellularLocation>
</comment>
<dbReference type="AlphaFoldDB" id="M7NWV7"/>
<dbReference type="PANTHER" id="PTHR33909">
    <property type="entry name" value="SEC TRANSLOCON ACCESSORY COMPLEX SUBUNIT YAJC"/>
    <property type="match status" value="1"/>
</dbReference>
<dbReference type="NCBIfam" id="TIGR00739">
    <property type="entry name" value="yajC"/>
    <property type="match status" value="1"/>
</dbReference>
<accession>M7NWV7</accession>
<feature type="transmembrane region" description="Helical" evidence="11">
    <location>
        <begin position="20"/>
        <end position="38"/>
    </location>
</feature>
<keyword evidence="13" id="KW-1185">Reference proteome</keyword>
<keyword evidence="4" id="KW-0813">Transport</keyword>
<keyword evidence="7" id="KW-0653">Protein transport</keyword>
<comment type="similarity">
    <text evidence="2">Belongs to the YajC family.</text>
</comment>
<evidence type="ECO:0000256" key="1">
    <source>
        <dbReference type="ARBA" id="ARBA00004162"/>
    </source>
</evidence>
<evidence type="ECO:0000256" key="7">
    <source>
        <dbReference type="ARBA" id="ARBA00022927"/>
    </source>
</evidence>
<dbReference type="Proteomes" id="UP000012019">
    <property type="component" value="Unassembled WGS sequence"/>
</dbReference>
<dbReference type="Pfam" id="PF02699">
    <property type="entry name" value="YajC"/>
    <property type="match status" value="1"/>
</dbReference>
<keyword evidence="8 11" id="KW-1133">Transmembrane helix</keyword>
<dbReference type="PANTHER" id="PTHR33909:SF1">
    <property type="entry name" value="SEC TRANSLOCON ACCESSORY COMPLEX SUBUNIT YAJC"/>
    <property type="match status" value="1"/>
</dbReference>
<dbReference type="GO" id="GO:0005886">
    <property type="term" value="C:plasma membrane"/>
    <property type="evidence" value="ECO:0007669"/>
    <property type="project" value="UniProtKB-SubCell"/>
</dbReference>
<keyword evidence="5" id="KW-1003">Cell membrane</keyword>
<dbReference type="STRING" id="1286106.MPL1_06094"/>
<evidence type="ECO:0000313" key="13">
    <source>
        <dbReference type="Proteomes" id="UP000012019"/>
    </source>
</evidence>
<dbReference type="eggNOG" id="COG1862">
    <property type="taxonomic scope" value="Bacteria"/>
</dbReference>
<sequence length="108" mass="11648">MDFFISPAYANAAASTGPGLLDFAFPVILLVLFYLMLIRPQSKRAKAHRAMQAALAKGDEIVTDGGIMGKILEINDNAMTVEIAESVVVKVRRESVSSVLPKGTLKKI</sequence>
<evidence type="ECO:0000256" key="10">
    <source>
        <dbReference type="ARBA" id="ARBA00023136"/>
    </source>
</evidence>
<dbReference type="PRINTS" id="PR01853">
    <property type="entry name" value="YAJCTRNLCASE"/>
</dbReference>
<gene>
    <name evidence="12" type="ORF">MPL1_06094</name>
</gene>
<protein>
    <recommendedName>
        <fullName evidence="3">Sec translocon accessory complex subunit YajC</fullName>
    </recommendedName>
</protein>
<dbReference type="EMBL" id="APHR01000029">
    <property type="protein sequence ID" value="EMR13243.1"/>
    <property type="molecule type" value="Genomic_DNA"/>
</dbReference>
<keyword evidence="10 11" id="KW-0472">Membrane</keyword>
<dbReference type="PATRIC" id="fig|1286106.3.peg.1228"/>
<keyword evidence="9" id="KW-0811">Translocation</keyword>
<dbReference type="RefSeq" id="WP_009726222.1">
    <property type="nucleotide sequence ID" value="NZ_APHR01000029.1"/>
</dbReference>
<dbReference type="SMART" id="SM01323">
    <property type="entry name" value="YajC"/>
    <property type="match status" value="1"/>
</dbReference>
<reference evidence="12 13" key="1">
    <citation type="journal article" date="2013" name="Genome Announc.">
        <title>Draft Genome Sequence of Methylophaga lonarensis MPLT, a Haloalkaliphilic (Non-Methane-Utilizing) Methylotroph.</title>
        <authorList>
            <person name="Shetty S.A."/>
            <person name="Marathe N.P."/>
            <person name="Munot H."/>
            <person name="Antony C.P."/>
            <person name="Dhotre D.P."/>
            <person name="Murrell J.C."/>
            <person name="Shouche Y.S."/>
        </authorList>
    </citation>
    <scope>NUCLEOTIDE SEQUENCE [LARGE SCALE GENOMIC DNA]</scope>
    <source>
        <strain evidence="12 13">MPL</strain>
    </source>
</reference>
<proteinExistence type="inferred from homology"/>
<comment type="caution">
    <text evidence="12">The sequence shown here is derived from an EMBL/GenBank/DDBJ whole genome shotgun (WGS) entry which is preliminary data.</text>
</comment>
<evidence type="ECO:0000313" key="12">
    <source>
        <dbReference type="EMBL" id="EMR13243.1"/>
    </source>
</evidence>
<dbReference type="OrthoDB" id="9811406at2"/>
<evidence type="ECO:0000256" key="6">
    <source>
        <dbReference type="ARBA" id="ARBA00022692"/>
    </source>
</evidence>
<evidence type="ECO:0000256" key="2">
    <source>
        <dbReference type="ARBA" id="ARBA00006742"/>
    </source>
</evidence>
<dbReference type="GO" id="GO:0015031">
    <property type="term" value="P:protein transport"/>
    <property type="evidence" value="ECO:0007669"/>
    <property type="project" value="UniProtKB-KW"/>
</dbReference>
<keyword evidence="6 11" id="KW-0812">Transmembrane</keyword>
<evidence type="ECO:0000256" key="4">
    <source>
        <dbReference type="ARBA" id="ARBA00022448"/>
    </source>
</evidence>